<feature type="compositionally biased region" description="Basic and acidic residues" evidence="1">
    <location>
        <begin position="172"/>
        <end position="184"/>
    </location>
</feature>
<dbReference type="SMART" id="SM00860">
    <property type="entry name" value="SMI1_KNR4"/>
    <property type="match status" value="1"/>
</dbReference>
<keyword evidence="4" id="KW-1185">Reference proteome</keyword>
<accession>A0ABT6HLJ6</accession>
<dbReference type="EMBL" id="JARWBG010000011">
    <property type="protein sequence ID" value="MDH2389608.1"/>
    <property type="molecule type" value="Genomic_DNA"/>
</dbReference>
<protein>
    <submittedName>
        <fullName evidence="3">SMI1/KNR4 family protein</fullName>
    </submittedName>
</protein>
<reference evidence="3 4" key="1">
    <citation type="submission" date="2023-04" db="EMBL/GenBank/DDBJ databases">
        <title>Streptomyces chengmaiensis sp. nov. isolated from the stem of mangrove plant in Hainan.</title>
        <authorList>
            <person name="Huang X."/>
            <person name="Zhou S."/>
            <person name="Chu X."/>
            <person name="Xie Y."/>
            <person name="Lin Y."/>
        </authorList>
    </citation>
    <scope>NUCLEOTIDE SEQUENCE [LARGE SCALE GENOMIC DNA]</scope>
    <source>
        <strain evidence="3 4">HNM0663</strain>
    </source>
</reference>
<dbReference type="Gene3D" id="3.40.1580.10">
    <property type="entry name" value="SMI1/KNR4-like"/>
    <property type="match status" value="1"/>
</dbReference>
<evidence type="ECO:0000256" key="1">
    <source>
        <dbReference type="SAM" id="MobiDB-lite"/>
    </source>
</evidence>
<sequence>MTETEQLLNRAAAAARTSDWQHEYPLPPLADPSAVADAEAALGFALPSALTALHMRIADGGFGPGYGLLPLESIAARYASQREAALKEPDWPWPEGVVPVVDWGCGMLACVDCRSQEAMVLLFEPNAGEADHAWYVDAPSFAEWLTAWLDGTAWHSEEGGETEQDADAESDDGLKPWEEFRSRI</sequence>
<comment type="caution">
    <text evidence="3">The sequence shown here is derived from an EMBL/GenBank/DDBJ whole genome shotgun (WGS) entry which is preliminary data.</text>
</comment>
<evidence type="ECO:0000259" key="2">
    <source>
        <dbReference type="SMART" id="SM00860"/>
    </source>
</evidence>
<organism evidence="3 4">
    <name type="scientific">Streptomyces chengmaiensis</name>
    <dbReference type="NCBI Taxonomy" id="3040919"/>
    <lineage>
        <taxon>Bacteria</taxon>
        <taxon>Bacillati</taxon>
        <taxon>Actinomycetota</taxon>
        <taxon>Actinomycetes</taxon>
        <taxon>Kitasatosporales</taxon>
        <taxon>Streptomycetaceae</taxon>
        <taxon>Streptomyces</taxon>
    </lineage>
</organism>
<name>A0ABT6HLJ6_9ACTN</name>
<dbReference type="InterPro" id="IPR018958">
    <property type="entry name" value="Knr4/Smi1-like_dom"/>
</dbReference>
<evidence type="ECO:0000313" key="4">
    <source>
        <dbReference type="Proteomes" id="UP001223144"/>
    </source>
</evidence>
<dbReference type="SUPFAM" id="SSF160631">
    <property type="entry name" value="SMI1/KNR4-like"/>
    <property type="match status" value="1"/>
</dbReference>
<proteinExistence type="predicted"/>
<gene>
    <name evidence="3" type="ORF">QCN29_12545</name>
</gene>
<feature type="domain" description="Knr4/Smi1-like" evidence="2">
    <location>
        <begin position="29"/>
        <end position="147"/>
    </location>
</feature>
<feature type="region of interest" description="Disordered" evidence="1">
    <location>
        <begin position="157"/>
        <end position="184"/>
    </location>
</feature>
<dbReference type="Pfam" id="PF09346">
    <property type="entry name" value="SMI1_KNR4"/>
    <property type="match status" value="1"/>
</dbReference>
<dbReference type="InterPro" id="IPR037883">
    <property type="entry name" value="Knr4/Smi1-like_sf"/>
</dbReference>
<dbReference type="Proteomes" id="UP001223144">
    <property type="component" value="Unassembled WGS sequence"/>
</dbReference>
<evidence type="ECO:0000313" key="3">
    <source>
        <dbReference type="EMBL" id="MDH2389608.1"/>
    </source>
</evidence>
<feature type="compositionally biased region" description="Acidic residues" evidence="1">
    <location>
        <begin position="159"/>
        <end position="171"/>
    </location>
</feature>
<dbReference type="RefSeq" id="WP_279927933.1">
    <property type="nucleotide sequence ID" value="NZ_JARWBG010000011.1"/>
</dbReference>